<dbReference type="GO" id="GO:0000981">
    <property type="term" value="F:DNA-binding transcription factor activity, RNA polymerase II-specific"/>
    <property type="evidence" value="ECO:0007669"/>
    <property type="project" value="InterPro"/>
</dbReference>
<dbReference type="EMBL" id="BKCJ010089311">
    <property type="protein sequence ID" value="GEX09687.1"/>
    <property type="molecule type" value="Genomic_DNA"/>
</dbReference>
<feature type="domain" description="OTU" evidence="1">
    <location>
        <begin position="274"/>
        <end position="413"/>
    </location>
</feature>
<comment type="caution">
    <text evidence="2">The sequence shown here is derived from an EMBL/GenBank/DDBJ whole genome shotgun (WGS) entry which is preliminary data.</text>
</comment>
<accession>A0A699H1N3</accession>
<dbReference type="SUPFAM" id="SSF54001">
    <property type="entry name" value="Cysteine proteinases"/>
    <property type="match status" value="1"/>
</dbReference>
<dbReference type="Gene3D" id="3.90.70.80">
    <property type="match status" value="1"/>
</dbReference>
<evidence type="ECO:0000313" key="2">
    <source>
        <dbReference type="EMBL" id="GEX09687.1"/>
    </source>
</evidence>
<protein>
    <recommendedName>
        <fullName evidence="1">OTU domain-containing protein</fullName>
    </recommendedName>
</protein>
<dbReference type="GO" id="GO:0045944">
    <property type="term" value="P:positive regulation of transcription by RNA polymerase II"/>
    <property type="evidence" value="ECO:0007669"/>
    <property type="project" value="InterPro"/>
</dbReference>
<gene>
    <name evidence="2" type="ORF">Tci_281662</name>
</gene>
<reference evidence="2" key="1">
    <citation type="journal article" date="2019" name="Sci. Rep.">
        <title>Draft genome of Tanacetum cinerariifolium, the natural source of mosquito coil.</title>
        <authorList>
            <person name="Yamashiro T."/>
            <person name="Shiraishi A."/>
            <person name="Satake H."/>
            <person name="Nakayama K."/>
        </authorList>
    </citation>
    <scope>NUCLEOTIDE SEQUENCE</scope>
</reference>
<dbReference type="PANTHER" id="PTHR31569:SF4">
    <property type="entry name" value="SWIM-TYPE DOMAIN-CONTAINING PROTEIN"/>
    <property type="match status" value="1"/>
</dbReference>
<sequence>MSFLYEDNANPSGDNGHYFYGTKEAQFFTCTPGDDHDHNFYETEEAQFSTCTSSFYTDEVFGSREDMMNWVKHTAYSLGYVIVTKISKQCKNSLTNKLVLMCDRGGKPRGSSTNTSSKKTNCPFKLVAKYSLEHRYWTIRVVCDQHNHRPTVNLEGHAYARRLSKDEFPPKSIQSVRVFGVNLNIEPERHSFYTNYQTNYDRDPIPNLNEEPARHSLFVDLNEEPTTFFDYIPETNLFVPPTVESHSLFVDLNEEHVTNPLLDHIPEIFHRYIIQLNNVKGDGNCGFRSVAVGLGRDENMWPLIRQELLQELRYHEHDYMEILTSTDFKFIWDTVNFVGTGFAPIDKWMSMPDTGLVIASFYKRPVVFISMVGNDVLSSTCFPLWSGPHESESTEPIVVARVGGSHFINLLLRVGYPIPSTHPQWRRYRIDSASAWEDMYSSRQLAFEEYIHS</sequence>
<dbReference type="PANTHER" id="PTHR31569">
    <property type="entry name" value="SWIM-TYPE DOMAIN-CONTAINING PROTEIN"/>
    <property type="match status" value="1"/>
</dbReference>
<dbReference type="CDD" id="cd22744">
    <property type="entry name" value="OTU"/>
    <property type="match status" value="1"/>
</dbReference>
<organism evidence="2">
    <name type="scientific">Tanacetum cinerariifolium</name>
    <name type="common">Dalmatian daisy</name>
    <name type="synonym">Chrysanthemum cinerariifolium</name>
    <dbReference type="NCBI Taxonomy" id="118510"/>
    <lineage>
        <taxon>Eukaryota</taxon>
        <taxon>Viridiplantae</taxon>
        <taxon>Streptophyta</taxon>
        <taxon>Embryophyta</taxon>
        <taxon>Tracheophyta</taxon>
        <taxon>Spermatophyta</taxon>
        <taxon>Magnoliopsida</taxon>
        <taxon>eudicotyledons</taxon>
        <taxon>Gunneridae</taxon>
        <taxon>Pentapetalae</taxon>
        <taxon>asterids</taxon>
        <taxon>campanulids</taxon>
        <taxon>Asterales</taxon>
        <taxon>Asteraceae</taxon>
        <taxon>Asteroideae</taxon>
        <taxon>Anthemideae</taxon>
        <taxon>Anthemidinae</taxon>
        <taxon>Tanacetum</taxon>
    </lineage>
</organism>
<proteinExistence type="predicted"/>
<dbReference type="AlphaFoldDB" id="A0A699H1N3"/>
<dbReference type="InterPro" id="IPR052579">
    <property type="entry name" value="Zinc_finger_SWIM"/>
</dbReference>
<dbReference type="Pfam" id="PF08731">
    <property type="entry name" value="AFT"/>
    <property type="match status" value="1"/>
</dbReference>
<name>A0A699H1N3_TANCI</name>
<dbReference type="GO" id="GO:0010106">
    <property type="term" value="P:cellular response to iron ion starvation"/>
    <property type="evidence" value="ECO:0007669"/>
    <property type="project" value="InterPro"/>
</dbReference>
<dbReference type="InterPro" id="IPR014842">
    <property type="entry name" value="AFT"/>
</dbReference>
<dbReference type="InterPro" id="IPR038765">
    <property type="entry name" value="Papain-like_cys_pep_sf"/>
</dbReference>
<dbReference type="InterPro" id="IPR003323">
    <property type="entry name" value="OTU_dom"/>
</dbReference>
<evidence type="ECO:0000259" key="1">
    <source>
        <dbReference type="PROSITE" id="PS50802"/>
    </source>
</evidence>
<dbReference type="PROSITE" id="PS50802">
    <property type="entry name" value="OTU"/>
    <property type="match status" value="1"/>
</dbReference>